<dbReference type="EMBL" id="LRGC01000006">
    <property type="protein sequence ID" value="KWR55352.1"/>
    <property type="molecule type" value="Genomic_DNA"/>
</dbReference>
<evidence type="ECO:0000313" key="2">
    <source>
        <dbReference type="Proteomes" id="UP000056419"/>
    </source>
</evidence>
<accession>A0A108T8L6</accession>
<keyword evidence="2" id="KW-1185">Reference proteome</keyword>
<protein>
    <submittedName>
        <fullName evidence="1">Uncharacterized protein</fullName>
    </submittedName>
</protein>
<organism evidence="1 2">
    <name type="scientific">Bacteroides stercoris</name>
    <dbReference type="NCBI Taxonomy" id="46506"/>
    <lineage>
        <taxon>Bacteria</taxon>
        <taxon>Pseudomonadati</taxon>
        <taxon>Bacteroidota</taxon>
        <taxon>Bacteroidia</taxon>
        <taxon>Bacteroidales</taxon>
        <taxon>Bacteroidaceae</taxon>
        <taxon>Bacteroides</taxon>
    </lineage>
</organism>
<proteinExistence type="predicted"/>
<gene>
    <name evidence="1" type="ORF">AA415_01803</name>
</gene>
<dbReference type="AlphaFoldDB" id="A0A108T8L6"/>
<comment type="caution">
    <text evidence="1">The sequence shown here is derived from an EMBL/GenBank/DDBJ whole genome shotgun (WGS) entry which is preliminary data.</text>
</comment>
<dbReference type="Proteomes" id="UP000056419">
    <property type="component" value="Unassembled WGS sequence"/>
</dbReference>
<sequence>MVAGKHDTHGRGIAQAAVRAVRGKTLIASVGPYPARQVVEVGKGMQAEPFVADTHPVRVQLHVLQHDASVRRQGQVPLDDARAVFRSRYLFRGQPLQPGKAAVIHDTLELSHRLHETLHRLPVLYLLRHQKFPAQRVPVALLPGAFPGGLGEKQVAGVVEVGPFVEVAFKTAGEEAQAVFSDVGPVFLRDENILLVDD</sequence>
<reference evidence="1 2" key="1">
    <citation type="journal article" date="2016" name="BMC Genomics">
        <title>Type VI secretion systems of human gut Bacteroidales segregate into three genetic architectures, two of which are contained on mobile genetic elements.</title>
        <authorList>
            <person name="Coyne M.J."/>
            <person name="Roelofs K.G."/>
            <person name="Comstock L.E."/>
        </authorList>
    </citation>
    <scope>NUCLEOTIDE SEQUENCE [LARGE SCALE GENOMIC DNA]</scope>
    <source>
        <strain evidence="1 2">CL09T03C01</strain>
    </source>
</reference>
<name>A0A108T8L6_BACSE</name>
<evidence type="ECO:0000313" key="1">
    <source>
        <dbReference type="EMBL" id="KWR55352.1"/>
    </source>
</evidence>